<evidence type="ECO:0000259" key="4">
    <source>
        <dbReference type="Pfam" id="PF00135"/>
    </source>
</evidence>
<evidence type="ECO:0000313" key="6">
    <source>
        <dbReference type="WBParaSite" id="PTRK_0000831300.1"/>
    </source>
</evidence>
<evidence type="ECO:0000256" key="3">
    <source>
        <dbReference type="SAM" id="SignalP"/>
    </source>
</evidence>
<dbReference type="WBParaSite" id="PTRK_0000831300.1">
    <property type="protein sequence ID" value="PTRK_0000831300.1"/>
    <property type="gene ID" value="PTRK_0000831300"/>
</dbReference>
<dbReference type="Pfam" id="PF00135">
    <property type="entry name" value="COesterase"/>
    <property type="match status" value="1"/>
</dbReference>
<feature type="signal peptide" evidence="3">
    <location>
        <begin position="1"/>
        <end position="18"/>
    </location>
</feature>
<dbReference type="AlphaFoldDB" id="A0A0N4ZJS9"/>
<evidence type="ECO:0000256" key="1">
    <source>
        <dbReference type="ARBA" id="ARBA00005964"/>
    </source>
</evidence>
<feature type="domain" description="Carboxylesterase type B" evidence="4">
    <location>
        <begin position="21"/>
        <end position="149"/>
    </location>
</feature>
<dbReference type="InterPro" id="IPR019819">
    <property type="entry name" value="Carboxylesterase_B_CS"/>
</dbReference>
<dbReference type="PROSITE" id="PS00941">
    <property type="entry name" value="CARBOXYLESTERASE_B_2"/>
    <property type="match status" value="1"/>
</dbReference>
<sequence>MIFRLLLAILLQSPYILSKSAQVVHTTNRKIRGNHLNITGTTVREYLGIPYAMPPVNESRFGIPKSRIKNGNDDSIFNATKFGNSCMQDYYPRGFESKYSNDTFENQSEDCLYLNIWVPRTGRKNNSEDSNDDEKNKGVLVFIHGGVLDTDHILLQKRN</sequence>
<dbReference type="InterPro" id="IPR002018">
    <property type="entry name" value="CarbesteraseB"/>
</dbReference>
<dbReference type="PANTHER" id="PTHR43903">
    <property type="entry name" value="NEUROLIGIN"/>
    <property type="match status" value="1"/>
</dbReference>
<dbReference type="InterPro" id="IPR029058">
    <property type="entry name" value="AB_hydrolase_fold"/>
</dbReference>
<dbReference type="SUPFAM" id="SSF53474">
    <property type="entry name" value="alpha/beta-Hydrolases"/>
    <property type="match status" value="1"/>
</dbReference>
<protein>
    <submittedName>
        <fullName evidence="6">COesterase domain-containing protein</fullName>
    </submittedName>
</protein>
<dbReference type="InterPro" id="IPR051093">
    <property type="entry name" value="Neuroligin/BSAL"/>
</dbReference>
<accession>A0A0N4ZJS9</accession>
<name>A0A0N4ZJS9_PARTI</name>
<comment type="similarity">
    <text evidence="1">Belongs to the type-B carboxylesterase/lipase family.</text>
</comment>
<organism evidence="5 6">
    <name type="scientific">Parastrongyloides trichosuri</name>
    <name type="common">Possum-specific nematode worm</name>
    <dbReference type="NCBI Taxonomy" id="131310"/>
    <lineage>
        <taxon>Eukaryota</taxon>
        <taxon>Metazoa</taxon>
        <taxon>Ecdysozoa</taxon>
        <taxon>Nematoda</taxon>
        <taxon>Chromadorea</taxon>
        <taxon>Rhabditida</taxon>
        <taxon>Tylenchina</taxon>
        <taxon>Panagrolaimomorpha</taxon>
        <taxon>Strongyloidoidea</taxon>
        <taxon>Strongyloididae</taxon>
        <taxon>Parastrongyloides</taxon>
    </lineage>
</organism>
<dbReference type="STRING" id="131310.A0A0N4ZJS9"/>
<keyword evidence="2 3" id="KW-0732">Signal</keyword>
<evidence type="ECO:0000313" key="5">
    <source>
        <dbReference type="Proteomes" id="UP000038045"/>
    </source>
</evidence>
<keyword evidence="5" id="KW-1185">Reference proteome</keyword>
<evidence type="ECO:0000256" key="2">
    <source>
        <dbReference type="ARBA" id="ARBA00022729"/>
    </source>
</evidence>
<proteinExistence type="inferred from homology"/>
<dbReference type="Proteomes" id="UP000038045">
    <property type="component" value="Unplaced"/>
</dbReference>
<reference evidence="6" key="1">
    <citation type="submission" date="2017-02" db="UniProtKB">
        <authorList>
            <consortium name="WormBaseParasite"/>
        </authorList>
    </citation>
    <scope>IDENTIFICATION</scope>
</reference>
<dbReference type="Gene3D" id="3.40.50.1820">
    <property type="entry name" value="alpha/beta hydrolase"/>
    <property type="match status" value="1"/>
</dbReference>
<feature type="chain" id="PRO_5005891813" evidence="3">
    <location>
        <begin position="19"/>
        <end position="159"/>
    </location>
</feature>